<proteinExistence type="predicted"/>
<dbReference type="STRING" id="535712.A4Z71_03635"/>
<reference evidence="3 4" key="1">
    <citation type="journal article" date="2016" name="Biochim. Biophys. Acta">
        <title>Photochemical characterization of actinorhodopsin and its functional existence in the natural host.</title>
        <authorList>
            <person name="Nakamura S."/>
            <person name="Kikukawa T."/>
            <person name="Tamogami J."/>
            <person name="Kamiya M."/>
            <person name="Aizawa T."/>
            <person name="Hahn M.W."/>
            <person name="Ihara K."/>
            <person name="Kamo N."/>
            <person name="Demura M."/>
        </authorList>
    </citation>
    <scope>NUCLEOTIDE SEQUENCE [LARGE SCALE GENOMIC DNA]</scope>
    <source>
        <strain evidence="3 4">MWH-Dar1</strain>
    </source>
</reference>
<evidence type="ECO:0000313" key="4">
    <source>
        <dbReference type="Proteomes" id="UP000243784"/>
    </source>
</evidence>
<keyword evidence="2" id="KW-0472">Membrane</keyword>
<sequence>MNVDGKVTELAKFSGLQAWPSLSSSFLVLLAALVVSLLSSKKFQRIIFALQGLFTLFVLSAIVFPGLQTSSENAPPAILGEIEKLTGIAQQHGLSGVELQLSFWPTATLVSIFGYFALLGAIFMVQPKWPNPTKRYAPTEETAEDTISLWESQREKKS</sequence>
<feature type="transmembrane region" description="Helical" evidence="2">
    <location>
        <begin position="103"/>
        <end position="125"/>
    </location>
</feature>
<feature type="region of interest" description="Disordered" evidence="1">
    <location>
        <begin position="135"/>
        <end position="158"/>
    </location>
</feature>
<gene>
    <name evidence="3" type="ORF">A4Z71_03635</name>
</gene>
<feature type="transmembrane region" description="Helical" evidence="2">
    <location>
        <begin position="18"/>
        <end position="39"/>
    </location>
</feature>
<dbReference type="KEGG" id="rpla:A4Z71_03635"/>
<keyword evidence="4" id="KW-1185">Reference proteome</keyword>
<organism evidence="3 4">
    <name type="scientific">Candidatus Rhodoluna planktonica</name>
    <dbReference type="NCBI Taxonomy" id="535712"/>
    <lineage>
        <taxon>Bacteria</taxon>
        <taxon>Bacillati</taxon>
        <taxon>Actinomycetota</taxon>
        <taxon>Actinomycetes</taxon>
        <taxon>Micrococcales</taxon>
        <taxon>Microbacteriaceae</taxon>
        <taxon>Luna cluster</taxon>
        <taxon>Luna-1 subcluster</taxon>
        <taxon>Rhodoluna</taxon>
    </lineage>
</organism>
<evidence type="ECO:0000256" key="1">
    <source>
        <dbReference type="SAM" id="MobiDB-lite"/>
    </source>
</evidence>
<keyword evidence="2" id="KW-1133">Transmembrane helix</keyword>
<dbReference type="EMBL" id="CP015208">
    <property type="protein sequence ID" value="AOY56074.1"/>
    <property type="molecule type" value="Genomic_DNA"/>
</dbReference>
<evidence type="ECO:0000256" key="2">
    <source>
        <dbReference type="SAM" id="Phobius"/>
    </source>
</evidence>
<protein>
    <submittedName>
        <fullName evidence="3">Uncharacterized protein</fullName>
    </submittedName>
</protein>
<accession>A0A1D9DZ41</accession>
<keyword evidence="2" id="KW-0812">Transmembrane</keyword>
<dbReference type="Proteomes" id="UP000243784">
    <property type="component" value="Chromosome"/>
</dbReference>
<evidence type="ECO:0000313" key="3">
    <source>
        <dbReference type="EMBL" id="AOY56074.1"/>
    </source>
</evidence>
<name>A0A1D9DZ41_9MICO</name>
<dbReference type="AlphaFoldDB" id="A0A1D9DZ41"/>
<feature type="transmembrane region" description="Helical" evidence="2">
    <location>
        <begin position="46"/>
        <end position="67"/>
    </location>
</feature>